<evidence type="ECO:0000256" key="2">
    <source>
        <dbReference type="ARBA" id="ARBA00023054"/>
    </source>
</evidence>
<accession>A0A1P8UVA8</accession>
<dbReference type="Gene3D" id="2.40.420.20">
    <property type="match status" value="1"/>
</dbReference>
<evidence type="ECO:0000259" key="4">
    <source>
        <dbReference type="Pfam" id="PF25989"/>
    </source>
</evidence>
<keyword evidence="6" id="KW-1185">Reference proteome</keyword>
<reference evidence="5 6" key="1">
    <citation type="submission" date="2016-04" db="EMBL/GenBank/DDBJ databases">
        <title>Deep-sea bacteria in the southern Pacific.</title>
        <authorList>
            <person name="Tang K."/>
        </authorList>
    </citation>
    <scope>NUCLEOTIDE SEQUENCE [LARGE SCALE GENOMIC DNA]</scope>
    <source>
        <strain evidence="5 6">JLT2014</strain>
    </source>
</reference>
<evidence type="ECO:0000256" key="3">
    <source>
        <dbReference type="SAM" id="Coils"/>
    </source>
</evidence>
<feature type="coiled-coil region" evidence="3">
    <location>
        <begin position="104"/>
        <end position="131"/>
    </location>
</feature>
<proteinExistence type="predicted"/>
<dbReference type="RefSeq" id="WP_076701211.1">
    <property type="nucleotide sequence ID" value="NZ_CP015093.1"/>
</dbReference>
<keyword evidence="2 3" id="KW-0175">Coiled coil</keyword>
<dbReference type="AlphaFoldDB" id="A0A1P8UVA8"/>
<feature type="domain" description="YknX-like C-terminal permuted SH3-like" evidence="4">
    <location>
        <begin position="339"/>
        <end position="405"/>
    </location>
</feature>
<dbReference type="OrthoDB" id="9791520at2"/>
<dbReference type="Proteomes" id="UP000187059">
    <property type="component" value="Chromosome"/>
</dbReference>
<dbReference type="Gene3D" id="2.40.50.100">
    <property type="match status" value="1"/>
</dbReference>
<dbReference type="PANTHER" id="PTHR32347">
    <property type="entry name" value="EFFLUX SYSTEM COMPONENT YKNX-RELATED"/>
    <property type="match status" value="1"/>
</dbReference>
<dbReference type="InterPro" id="IPR058637">
    <property type="entry name" value="YknX-like_C"/>
</dbReference>
<dbReference type="InterPro" id="IPR050465">
    <property type="entry name" value="UPF0194_transport"/>
</dbReference>
<evidence type="ECO:0000313" key="5">
    <source>
        <dbReference type="EMBL" id="APZ53327.1"/>
    </source>
</evidence>
<dbReference type="STRING" id="1250539.Ga0080574_TMP2993"/>
<gene>
    <name evidence="5" type="ORF">Ga0080574_TMP2993</name>
</gene>
<dbReference type="PANTHER" id="PTHR32347:SF29">
    <property type="entry name" value="UPF0194 MEMBRANE PROTEIN YBHG"/>
    <property type="match status" value="1"/>
</dbReference>
<evidence type="ECO:0000256" key="1">
    <source>
        <dbReference type="ARBA" id="ARBA00004196"/>
    </source>
</evidence>
<evidence type="ECO:0000313" key="6">
    <source>
        <dbReference type="Proteomes" id="UP000187059"/>
    </source>
</evidence>
<organism evidence="5 6">
    <name type="scientific">Salipiger abyssi</name>
    <dbReference type="NCBI Taxonomy" id="1250539"/>
    <lineage>
        <taxon>Bacteria</taxon>
        <taxon>Pseudomonadati</taxon>
        <taxon>Pseudomonadota</taxon>
        <taxon>Alphaproteobacteria</taxon>
        <taxon>Rhodobacterales</taxon>
        <taxon>Roseobacteraceae</taxon>
        <taxon>Salipiger</taxon>
    </lineage>
</organism>
<dbReference type="KEGG" id="paby:Ga0080574_TMP2993"/>
<dbReference type="SUPFAM" id="SSF111369">
    <property type="entry name" value="HlyD-like secretion proteins"/>
    <property type="match status" value="1"/>
</dbReference>
<feature type="coiled-coil region" evidence="3">
    <location>
        <begin position="156"/>
        <end position="190"/>
    </location>
</feature>
<sequence>MADTRNRTRLILWTLLALLLGGALVAAFWPRATLVDLGAVTRGPLTVTIDEEGRTQVHDVYVVSTPVAGRLLRVRAVAGDAVTQGQAVAHMRPTNPDALDIRTREQASAAVDAARAALKVAEAEVNVAAADAELSQSQYERDETLARSGTVSTAALDRSRSEARAATARLETARAAVSMREAELANARAQLISFDDIGLAAAVAGDHASDIPLVSPVSGRILQVLQQSETILPAGTAVLEVGDVTGDLEVIVDLISSDAVQVSLGDRVMIDDWGGETALAGEVTRIAPLGETKVSALGVEEQRVDVTVRFSGPEEARATLGHGYRVVTRIVVWEEADTLRVPQSALFRDGAGWAVFRAENGRAVQTPVTLGPGNGSAAQLLSGLSENDSVVLYPAAGLTDGARIAAREVD</sequence>
<protein>
    <submittedName>
        <fullName evidence="5">HlyD family secretion protein</fullName>
    </submittedName>
</protein>
<dbReference type="Pfam" id="PF25989">
    <property type="entry name" value="YknX_C"/>
    <property type="match status" value="1"/>
</dbReference>
<dbReference type="EMBL" id="CP015093">
    <property type="protein sequence ID" value="APZ53327.1"/>
    <property type="molecule type" value="Genomic_DNA"/>
</dbReference>
<dbReference type="Gene3D" id="1.10.287.470">
    <property type="entry name" value="Helix hairpin bin"/>
    <property type="match status" value="1"/>
</dbReference>
<dbReference type="GO" id="GO:0030313">
    <property type="term" value="C:cell envelope"/>
    <property type="evidence" value="ECO:0007669"/>
    <property type="project" value="UniProtKB-SubCell"/>
</dbReference>
<comment type="subcellular location">
    <subcellularLocation>
        <location evidence="1">Cell envelope</location>
    </subcellularLocation>
</comment>
<name>A0A1P8UVA8_9RHOB</name>